<dbReference type="InParanoid" id="F0ZJV0"/>
<dbReference type="VEuPathDB" id="AmoebaDB:DICPUDRAFT_151827"/>
<dbReference type="KEGG" id="dpp:DICPUDRAFT_151827"/>
<proteinExistence type="predicted"/>
<name>F0ZJV0_DICPU</name>
<gene>
    <name evidence="1" type="ORF">DICPUDRAFT_151827</name>
</gene>
<keyword evidence="2" id="KW-1185">Reference proteome</keyword>
<dbReference type="EMBL" id="GL871047">
    <property type="protein sequence ID" value="EGC35803.1"/>
    <property type="molecule type" value="Genomic_DNA"/>
</dbReference>
<dbReference type="RefSeq" id="XP_003287697.1">
    <property type="nucleotide sequence ID" value="XM_003287649.1"/>
</dbReference>
<reference evidence="2" key="1">
    <citation type="journal article" date="2011" name="Genome Biol.">
        <title>Comparative genomics of the social amoebae Dictyostelium discoideum and Dictyostelium purpureum.</title>
        <authorList>
            <consortium name="US DOE Joint Genome Institute (JGI-PGF)"/>
            <person name="Sucgang R."/>
            <person name="Kuo A."/>
            <person name="Tian X."/>
            <person name="Salerno W."/>
            <person name="Parikh A."/>
            <person name="Feasley C.L."/>
            <person name="Dalin E."/>
            <person name="Tu H."/>
            <person name="Huang E."/>
            <person name="Barry K."/>
            <person name="Lindquist E."/>
            <person name="Shapiro H."/>
            <person name="Bruce D."/>
            <person name="Schmutz J."/>
            <person name="Salamov A."/>
            <person name="Fey P."/>
            <person name="Gaudet P."/>
            <person name="Anjard C."/>
            <person name="Babu M.M."/>
            <person name="Basu S."/>
            <person name="Bushmanova Y."/>
            <person name="van der Wel H."/>
            <person name="Katoh-Kurasawa M."/>
            <person name="Dinh C."/>
            <person name="Coutinho P.M."/>
            <person name="Saito T."/>
            <person name="Elias M."/>
            <person name="Schaap P."/>
            <person name="Kay R.R."/>
            <person name="Henrissat B."/>
            <person name="Eichinger L."/>
            <person name="Rivero F."/>
            <person name="Putnam N.H."/>
            <person name="West C.M."/>
            <person name="Loomis W.F."/>
            <person name="Chisholm R.L."/>
            <person name="Shaulsky G."/>
            <person name="Strassmann J.E."/>
            <person name="Queller D.C."/>
            <person name="Kuspa A."/>
            <person name="Grigoriev I.V."/>
        </authorList>
    </citation>
    <scope>NUCLEOTIDE SEQUENCE [LARGE SCALE GENOMIC DNA]</scope>
    <source>
        <strain evidence="2">QSDP1</strain>
    </source>
</reference>
<dbReference type="GeneID" id="10500808"/>
<dbReference type="AlphaFoldDB" id="F0ZJV0"/>
<evidence type="ECO:0000313" key="2">
    <source>
        <dbReference type="Proteomes" id="UP000001064"/>
    </source>
</evidence>
<evidence type="ECO:0000313" key="1">
    <source>
        <dbReference type="EMBL" id="EGC35803.1"/>
    </source>
</evidence>
<sequence>MAPATMGITISNTKPFSTRDPLDLSDYYLEGSCTIDKPEKVPITNNSQILRPPYPFYLALDL</sequence>
<accession>F0ZJV0</accession>
<protein>
    <submittedName>
        <fullName evidence="1">Uncharacterized protein</fullName>
    </submittedName>
</protein>
<organism evidence="1 2">
    <name type="scientific">Dictyostelium purpureum</name>
    <name type="common">Slime mold</name>
    <dbReference type="NCBI Taxonomy" id="5786"/>
    <lineage>
        <taxon>Eukaryota</taxon>
        <taxon>Amoebozoa</taxon>
        <taxon>Evosea</taxon>
        <taxon>Eumycetozoa</taxon>
        <taxon>Dictyostelia</taxon>
        <taxon>Dictyosteliales</taxon>
        <taxon>Dictyosteliaceae</taxon>
        <taxon>Dictyostelium</taxon>
    </lineage>
</organism>
<dbReference type="Proteomes" id="UP000001064">
    <property type="component" value="Unassembled WGS sequence"/>
</dbReference>